<dbReference type="Pfam" id="PF01370">
    <property type="entry name" value="Epimerase"/>
    <property type="match status" value="1"/>
</dbReference>
<comment type="similarity">
    <text evidence="2">Belongs to the paxM FAD-dependent monooxygenase family.</text>
</comment>
<dbReference type="InterPro" id="IPR002938">
    <property type="entry name" value="FAD-bd"/>
</dbReference>
<accession>A0ABR2XGP5</accession>
<dbReference type="Gene3D" id="3.40.50.720">
    <property type="entry name" value="NAD(P)-binding Rossmann-like Domain"/>
    <property type="match status" value="1"/>
</dbReference>
<dbReference type="SUPFAM" id="SSF51905">
    <property type="entry name" value="FAD/NAD(P)-binding domain"/>
    <property type="match status" value="1"/>
</dbReference>
<evidence type="ECO:0000256" key="5">
    <source>
        <dbReference type="ARBA" id="ARBA00023002"/>
    </source>
</evidence>
<comment type="pathway">
    <text evidence="1">Secondary metabolite biosynthesis.</text>
</comment>
<evidence type="ECO:0000313" key="8">
    <source>
        <dbReference type="EMBL" id="KAK9772981.1"/>
    </source>
</evidence>
<gene>
    <name evidence="8" type="ORF">SCAR479_10311</name>
</gene>
<dbReference type="Proteomes" id="UP001465668">
    <property type="component" value="Unassembled WGS sequence"/>
</dbReference>
<dbReference type="InterPro" id="IPR036188">
    <property type="entry name" value="FAD/NAD-bd_sf"/>
</dbReference>
<organism evidence="8 9">
    <name type="scientific">Seiridium cardinale</name>
    <dbReference type="NCBI Taxonomy" id="138064"/>
    <lineage>
        <taxon>Eukaryota</taxon>
        <taxon>Fungi</taxon>
        <taxon>Dikarya</taxon>
        <taxon>Ascomycota</taxon>
        <taxon>Pezizomycotina</taxon>
        <taxon>Sordariomycetes</taxon>
        <taxon>Xylariomycetidae</taxon>
        <taxon>Amphisphaeriales</taxon>
        <taxon>Sporocadaceae</taxon>
        <taxon>Seiridium</taxon>
    </lineage>
</organism>
<dbReference type="InterPro" id="IPR051104">
    <property type="entry name" value="FAD_monoxygenase"/>
</dbReference>
<dbReference type="EMBL" id="JARVKM010000055">
    <property type="protein sequence ID" value="KAK9772981.1"/>
    <property type="molecule type" value="Genomic_DNA"/>
</dbReference>
<sequence length="669" mass="74091">MSSKVLITACHPPLDFVIHTASPYHFNVQDPVRSFHEPAVLGTTGVLKSVAKKAPTVRRVVLTSTFGTMVEPHNHAKVYDEDAWGTVTAEQSMDPKGAYRAGKIFAEKAAWAFMREQQPHFDLATIHPPMVYGPVSPFIDSIDELNTSNDRIRAMVQGDTLKTGFPPTVVYLFADVRDVALAHVRSLEKAEAGGLRFLVTGGYYSNKAICEAIRQFYPQLSLMLPAAEAIQDDTPDNMVIVMQPETLDVAIVGGGITGLVLAIGLMHRKINVRVYERASSLREIGAGIGFSPNAEWAMKVVDPRVHTAFKSVATPNASDWFQYVDGQSGMDDLQNLFKVHLGDRGFEGCSRPDYLDALARLMPSECLKFQKNLLSIVDSPDDDKVVLKFTDCTSTSADMVIGCDGIRSRTRKLVLGEQNPASSARYSHKYAIRGLVPMKSAIEALGEHKPSTRFMHIGPDAHMLTFPVAMGAFLNVVAFVSDAQEWPHENLTAKARKKDIVGNLANFGPTVRKIVELLPEELDQWAVFDTFDYPAETYAKGRVAIAGDAAHAAAPHHGAGAGFGIEDAAVLCSLIQVAEDALRSFPETKSKADVIQAALRTFDEVRRERCNWLLRSSRFVGELYEWQTHAGSDPEKCYKEAYERSHTIWDYDVEEMIRAAYEEFYRTLR</sequence>
<dbReference type="PRINTS" id="PR00420">
    <property type="entry name" value="RNGMNOXGNASE"/>
</dbReference>
<evidence type="ECO:0000256" key="4">
    <source>
        <dbReference type="ARBA" id="ARBA00022827"/>
    </source>
</evidence>
<evidence type="ECO:0000259" key="7">
    <source>
        <dbReference type="Pfam" id="PF01494"/>
    </source>
</evidence>
<proteinExistence type="inferred from homology"/>
<keyword evidence="4" id="KW-0274">FAD</keyword>
<dbReference type="PANTHER" id="PTHR46720">
    <property type="entry name" value="HYDROXYLASE, PUTATIVE (AFU_ORTHOLOGUE AFUA_3G01460)-RELATED"/>
    <property type="match status" value="1"/>
</dbReference>
<name>A0ABR2XGP5_9PEZI</name>
<evidence type="ECO:0000259" key="6">
    <source>
        <dbReference type="Pfam" id="PF01370"/>
    </source>
</evidence>
<protein>
    <submittedName>
        <fullName evidence="8">FAD-binding domain-containing protein</fullName>
    </submittedName>
</protein>
<dbReference type="SUPFAM" id="SSF54373">
    <property type="entry name" value="FAD-linked reductases, C-terminal domain"/>
    <property type="match status" value="1"/>
</dbReference>
<keyword evidence="9" id="KW-1185">Reference proteome</keyword>
<feature type="domain" description="NAD-dependent epimerase/dehydratase" evidence="6">
    <location>
        <begin position="13"/>
        <end position="193"/>
    </location>
</feature>
<dbReference type="Pfam" id="PF01494">
    <property type="entry name" value="FAD_binding_3"/>
    <property type="match status" value="1"/>
</dbReference>
<evidence type="ECO:0000313" key="9">
    <source>
        <dbReference type="Proteomes" id="UP001465668"/>
    </source>
</evidence>
<reference evidence="8 9" key="1">
    <citation type="submission" date="2024-02" db="EMBL/GenBank/DDBJ databases">
        <title>First draft genome assembly of two strains of Seiridium cardinale.</title>
        <authorList>
            <person name="Emiliani G."/>
            <person name="Scali E."/>
        </authorList>
    </citation>
    <scope>NUCLEOTIDE SEQUENCE [LARGE SCALE GENOMIC DNA]</scope>
    <source>
        <strain evidence="8 9">BM-138-000479</strain>
    </source>
</reference>
<dbReference type="InterPro" id="IPR036291">
    <property type="entry name" value="NAD(P)-bd_dom_sf"/>
</dbReference>
<evidence type="ECO:0000256" key="3">
    <source>
        <dbReference type="ARBA" id="ARBA00022630"/>
    </source>
</evidence>
<dbReference type="InterPro" id="IPR001509">
    <property type="entry name" value="Epimerase_deHydtase"/>
</dbReference>
<comment type="caution">
    <text evidence="8">The sequence shown here is derived from an EMBL/GenBank/DDBJ whole genome shotgun (WGS) entry which is preliminary data.</text>
</comment>
<keyword evidence="5" id="KW-0560">Oxidoreductase</keyword>
<dbReference type="SUPFAM" id="SSF51735">
    <property type="entry name" value="NAD(P)-binding Rossmann-fold domains"/>
    <property type="match status" value="1"/>
</dbReference>
<dbReference type="Gene3D" id="3.50.50.60">
    <property type="entry name" value="FAD/NAD(P)-binding domain"/>
    <property type="match status" value="1"/>
</dbReference>
<keyword evidence="3" id="KW-0285">Flavoprotein</keyword>
<evidence type="ECO:0000256" key="1">
    <source>
        <dbReference type="ARBA" id="ARBA00005179"/>
    </source>
</evidence>
<evidence type="ECO:0000256" key="2">
    <source>
        <dbReference type="ARBA" id="ARBA00007992"/>
    </source>
</evidence>
<dbReference type="PANTHER" id="PTHR46720:SF3">
    <property type="entry name" value="FAD-BINDING DOMAIN-CONTAINING PROTEIN-RELATED"/>
    <property type="match status" value="1"/>
</dbReference>
<feature type="domain" description="FAD-binding" evidence="7">
    <location>
        <begin position="247"/>
        <end position="575"/>
    </location>
</feature>